<dbReference type="InterPro" id="IPR014001">
    <property type="entry name" value="Helicase_ATP-bd"/>
</dbReference>
<dbReference type="GO" id="GO:0003724">
    <property type="term" value="F:RNA helicase activity"/>
    <property type="evidence" value="ECO:0007669"/>
    <property type="project" value="UniProtKB-EC"/>
</dbReference>
<dbReference type="CDD" id="cd00268">
    <property type="entry name" value="DEADc"/>
    <property type="match status" value="1"/>
</dbReference>
<name>A0A1X0NRS9_9TRYP</name>
<feature type="compositionally biased region" description="Basic and acidic residues" evidence="13">
    <location>
        <begin position="171"/>
        <end position="185"/>
    </location>
</feature>
<dbReference type="InterPro" id="IPR027417">
    <property type="entry name" value="P-loop_NTPase"/>
</dbReference>
<feature type="compositionally biased region" description="Low complexity" evidence="13">
    <location>
        <begin position="46"/>
        <end position="74"/>
    </location>
</feature>
<dbReference type="OrthoDB" id="249932at2759"/>
<protein>
    <recommendedName>
        <fullName evidence="3">RNA helicase</fullName>
        <ecNumber evidence="3">3.6.4.13</ecNumber>
    </recommendedName>
</protein>
<dbReference type="InterPro" id="IPR000629">
    <property type="entry name" value="RNA-helicase_DEAD-box_CS"/>
</dbReference>
<keyword evidence="9 12" id="KW-0067">ATP-binding</keyword>
<dbReference type="VEuPathDB" id="TriTrypDB:TM35_000251160"/>
<evidence type="ECO:0000256" key="8">
    <source>
        <dbReference type="ARBA" id="ARBA00022806"/>
    </source>
</evidence>
<dbReference type="EC" id="3.6.4.13" evidence="3"/>
<keyword evidence="5" id="KW-0698">rRNA processing</keyword>
<comment type="similarity">
    <text evidence="2">Belongs to the DEAD box helicase family. DDX5/DBP2 subfamily.</text>
</comment>
<dbReference type="SMART" id="SM00487">
    <property type="entry name" value="DEXDc"/>
    <property type="match status" value="1"/>
</dbReference>
<dbReference type="Pfam" id="PF00270">
    <property type="entry name" value="DEAD"/>
    <property type="match status" value="1"/>
</dbReference>
<dbReference type="GeneID" id="39987487"/>
<keyword evidence="17" id="KW-1185">Reference proteome</keyword>
<dbReference type="InterPro" id="IPR001650">
    <property type="entry name" value="Helicase_C-like"/>
</dbReference>
<feature type="compositionally biased region" description="Polar residues" evidence="13">
    <location>
        <begin position="75"/>
        <end position="107"/>
    </location>
</feature>
<evidence type="ECO:0000256" key="5">
    <source>
        <dbReference type="ARBA" id="ARBA00022552"/>
    </source>
</evidence>
<proteinExistence type="inferred from homology"/>
<evidence type="ECO:0000256" key="7">
    <source>
        <dbReference type="ARBA" id="ARBA00022801"/>
    </source>
</evidence>
<dbReference type="SMART" id="SM00490">
    <property type="entry name" value="HELICc"/>
    <property type="match status" value="1"/>
</dbReference>
<keyword evidence="7 12" id="KW-0378">Hydrolase</keyword>
<evidence type="ECO:0000256" key="2">
    <source>
        <dbReference type="ARBA" id="ARBA00009334"/>
    </source>
</evidence>
<evidence type="ECO:0000313" key="16">
    <source>
        <dbReference type="EMBL" id="ORC86820.1"/>
    </source>
</evidence>
<evidence type="ECO:0000256" key="11">
    <source>
        <dbReference type="ARBA" id="ARBA00037449"/>
    </source>
</evidence>
<dbReference type="Proteomes" id="UP000192257">
    <property type="component" value="Unassembled WGS sequence"/>
</dbReference>
<dbReference type="AlphaFoldDB" id="A0A1X0NRS9"/>
<dbReference type="InterPro" id="IPR044742">
    <property type="entry name" value="DEAD/DEAH_RhlB"/>
</dbReference>
<dbReference type="RefSeq" id="XP_028880886.1">
    <property type="nucleotide sequence ID" value="XM_029027707.1"/>
</dbReference>
<gene>
    <name evidence="16" type="ORF">TM35_000251160</name>
</gene>
<feature type="domain" description="Helicase ATP-binding" evidence="14">
    <location>
        <begin position="342"/>
        <end position="542"/>
    </location>
</feature>
<evidence type="ECO:0000256" key="4">
    <source>
        <dbReference type="ARBA" id="ARBA00022517"/>
    </source>
</evidence>
<evidence type="ECO:0000256" key="12">
    <source>
        <dbReference type="RuleBase" id="RU000492"/>
    </source>
</evidence>
<evidence type="ECO:0000313" key="17">
    <source>
        <dbReference type="Proteomes" id="UP000192257"/>
    </source>
</evidence>
<evidence type="ECO:0000259" key="15">
    <source>
        <dbReference type="PROSITE" id="PS51194"/>
    </source>
</evidence>
<dbReference type="Gene3D" id="3.40.50.300">
    <property type="entry name" value="P-loop containing nucleotide triphosphate hydrolases"/>
    <property type="match status" value="2"/>
</dbReference>
<keyword evidence="10" id="KW-0539">Nucleus</keyword>
<dbReference type="GO" id="GO:0016787">
    <property type="term" value="F:hydrolase activity"/>
    <property type="evidence" value="ECO:0007669"/>
    <property type="project" value="UniProtKB-KW"/>
</dbReference>
<keyword evidence="8 12" id="KW-0347">Helicase</keyword>
<feature type="region of interest" description="Disordered" evidence="13">
    <location>
        <begin position="44"/>
        <end position="107"/>
    </location>
</feature>
<feature type="region of interest" description="Disordered" evidence="13">
    <location>
        <begin position="159"/>
        <end position="185"/>
    </location>
</feature>
<dbReference type="GO" id="GO:0003676">
    <property type="term" value="F:nucleic acid binding"/>
    <property type="evidence" value="ECO:0007669"/>
    <property type="project" value="InterPro"/>
</dbReference>
<keyword evidence="4" id="KW-0690">Ribosome biogenesis</keyword>
<evidence type="ECO:0000256" key="3">
    <source>
        <dbReference type="ARBA" id="ARBA00012552"/>
    </source>
</evidence>
<dbReference type="GO" id="GO:0005524">
    <property type="term" value="F:ATP binding"/>
    <property type="evidence" value="ECO:0007669"/>
    <property type="project" value="UniProtKB-KW"/>
</dbReference>
<accession>A0A1X0NRS9</accession>
<dbReference type="PROSITE" id="PS51192">
    <property type="entry name" value="HELICASE_ATP_BIND_1"/>
    <property type="match status" value="1"/>
</dbReference>
<keyword evidence="6 12" id="KW-0547">Nucleotide-binding</keyword>
<dbReference type="STRING" id="67003.A0A1X0NRS9"/>
<feature type="region of interest" description="Disordered" evidence="13">
    <location>
        <begin position="219"/>
        <end position="260"/>
    </location>
</feature>
<dbReference type="EMBL" id="NBCO01000025">
    <property type="protein sequence ID" value="ORC86820.1"/>
    <property type="molecule type" value="Genomic_DNA"/>
</dbReference>
<reference evidence="16 17" key="1">
    <citation type="submission" date="2017-03" db="EMBL/GenBank/DDBJ databases">
        <title>An alternative strategy for trypanosome survival in the mammalian bloodstream revealed through genome and transcriptome analysis of the ubiquitous bovine parasite Trypanosoma (Megatrypanum) theileri.</title>
        <authorList>
            <person name="Kelly S."/>
            <person name="Ivens A."/>
            <person name="Mott A."/>
            <person name="O'Neill E."/>
            <person name="Emms D."/>
            <person name="Macleod O."/>
            <person name="Voorheis P."/>
            <person name="Matthews J."/>
            <person name="Matthews K."/>
            <person name="Carrington M."/>
        </authorList>
    </citation>
    <scope>NUCLEOTIDE SEQUENCE [LARGE SCALE GENOMIC DNA]</scope>
    <source>
        <strain evidence="16">Edinburgh</strain>
    </source>
</reference>
<evidence type="ECO:0000256" key="13">
    <source>
        <dbReference type="SAM" id="MobiDB-lite"/>
    </source>
</evidence>
<dbReference type="PANTHER" id="PTHR47958">
    <property type="entry name" value="ATP-DEPENDENT RNA HELICASE DBP3"/>
    <property type="match status" value="1"/>
</dbReference>
<dbReference type="PROSITE" id="PS00039">
    <property type="entry name" value="DEAD_ATP_HELICASE"/>
    <property type="match status" value="1"/>
</dbReference>
<comment type="caution">
    <text evidence="16">The sequence shown here is derived from an EMBL/GenBank/DDBJ whole genome shotgun (WGS) entry which is preliminary data.</text>
</comment>
<evidence type="ECO:0000256" key="1">
    <source>
        <dbReference type="ARBA" id="ARBA00004604"/>
    </source>
</evidence>
<dbReference type="InterPro" id="IPR011545">
    <property type="entry name" value="DEAD/DEAH_box_helicase_dom"/>
</dbReference>
<evidence type="ECO:0000256" key="6">
    <source>
        <dbReference type="ARBA" id="ARBA00022741"/>
    </source>
</evidence>
<evidence type="ECO:0000256" key="9">
    <source>
        <dbReference type="ARBA" id="ARBA00022840"/>
    </source>
</evidence>
<dbReference type="PROSITE" id="PS51194">
    <property type="entry name" value="HELICASE_CTER"/>
    <property type="match status" value="1"/>
</dbReference>
<dbReference type="SUPFAM" id="SSF52540">
    <property type="entry name" value="P-loop containing nucleoside triphosphate hydrolases"/>
    <property type="match status" value="1"/>
</dbReference>
<comment type="subcellular location">
    <subcellularLocation>
        <location evidence="1">Nucleus</location>
        <location evidence="1">Nucleolus</location>
    </subcellularLocation>
</comment>
<comment type="function">
    <text evidence="11">ATP-dependent RNA helicase required for 60S ribosomal subunit synthesis. Involved in efficient pre-rRNA processing, predominantly at site A3, which is necessary for the normal formation of 25S and 5.8S rRNAs.</text>
</comment>
<sequence length="779" mass="85547">MRGGVICRSFGIYSRIARLSVGHHTAERYQIRWIHTIPPDVTPTASGAEASTQLSSSSLSATTTTAKMTAAEGTSENSTTANVNNEEPFTASRSAEQTASTSERTEQLYSDKNFPFKLYGEDTRVSVNDSNRVFSSSTPSSYTSALLAEQLLAQAAQDNVNGNNNNNIKGSSDEHAKNPQKFFEPDLPRDRATAAAAAAAAIAMGTEVKKVDYAPAAVFQPPAQQSRPNTDTGPPPLRFVAKNNSEIENEPSTEMDVKQDTIDEEENVIDDNDDNDKVNSRSIEGQDTEEVHVLVRDEMRNVIAVDRLTSFASLAEKLPFWLATNLGRVGYTTPTLVQSVAIPLFMEKRDVVGVAPTGSGKTVAFALPALAALASLPSEGHDKNNNNKKNNFQSSDETVSATLVEPFVLVLCPTRELVQQTRDVFAQLAGNVVRVKAAFGGQDREKQVEFLQRWGGCDVLVSTPGRLCDFVEVGVVGLGQVSFLIMDEADRMLELGFAPQLEFIMSNIKKYKRSRQTTMWTATWNATVGNLAARFLLPERVLIEVDREHKTNTDITQCLYPMQDASQRISAIVKLYDDGVISKRQQVLIFVNRKEDVERLAHDLSKALRAPPDLVQYLHGGLRQRRREAILHGFKEGSIRILCATDVAARGLDVPALDHVINYDLPIDTDAYVHRVGRTGRAGRSGMAHTFIVAGDPRAPRIARFIAAQTNIPLSDDVQALVSEVERHGGLDAAVRSKYKSHARVDGASWRGQQHELHDSRFVRGVGRVMTIKRPAPAR</sequence>
<dbReference type="Pfam" id="PF00271">
    <property type="entry name" value="Helicase_C"/>
    <property type="match status" value="1"/>
</dbReference>
<dbReference type="CDD" id="cd18787">
    <property type="entry name" value="SF2_C_DEAD"/>
    <property type="match status" value="1"/>
</dbReference>
<evidence type="ECO:0000256" key="10">
    <source>
        <dbReference type="ARBA" id="ARBA00023242"/>
    </source>
</evidence>
<evidence type="ECO:0000259" key="14">
    <source>
        <dbReference type="PROSITE" id="PS51192"/>
    </source>
</evidence>
<feature type="domain" description="Helicase C-terminal" evidence="15">
    <location>
        <begin position="574"/>
        <end position="726"/>
    </location>
</feature>
<organism evidence="16 17">
    <name type="scientific">Trypanosoma theileri</name>
    <dbReference type="NCBI Taxonomy" id="67003"/>
    <lineage>
        <taxon>Eukaryota</taxon>
        <taxon>Discoba</taxon>
        <taxon>Euglenozoa</taxon>
        <taxon>Kinetoplastea</taxon>
        <taxon>Metakinetoplastina</taxon>
        <taxon>Trypanosomatida</taxon>
        <taxon>Trypanosomatidae</taxon>
        <taxon>Trypanosoma</taxon>
    </lineage>
</organism>